<proteinExistence type="predicted"/>
<reference evidence="1" key="1">
    <citation type="submission" date="2022-01" db="EMBL/GenBank/DDBJ databases">
        <title>Genome Sequence Resource for Two Populations of Ditylenchus destructor, the Migratory Endoparasitic Phytonematode.</title>
        <authorList>
            <person name="Zhang H."/>
            <person name="Lin R."/>
            <person name="Xie B."/>
        </authorList>
    </citation>
    <scope>NUCLEOTIDE SEQUENCE</scope>
    <source>
        <strain evidence="1">BazhouSP</strain>
    </source>
</reference>
<dbReference type="Proteomes" id="UP001201812">
    <property type="component" value="Unassembled WGS sequence"/>
</dbReference>
<dbReference type="AlphaFoldDB" id="A0AAD4MQC2"/>
<comment type="caution">
    <text evidence="1">The sequence shown here is derived from an EMBL/GenBank/DDBJ whole genome shotgun (WGS) entry which is preliminary data.</text>
</comment>
<accession>A0AAD4MQC2</accession>
<name>A0AAD4MQC2_9BILA</name>
<protein>
    <submittedName>
        <fullName evidence="1">Uncharacterized protein</fullName>
    </submittedName>
</protein>
<evidence type="ECO:0000313" key="2">
    <source>
        <dbReference type="Proteomes" id="UP001201812"/>
    </source>
</evidence>
<organism evidence="1 2">
    <name type="scientific">Ditylenchus destructor</name>
    <dbReference type="NCBI Taxonomy" id="166010"/>
    <lineage>
        <taxon>Eukaryota</taxon>
        <taxon>Metazoa</taxon>
        <taxon>Ecdysozoa</taxon>
        <taxon>Nematoda</taxon>
        <taxon>Chromadorea</taxon>
        <taxon>Rhabditida</taxon>
        <taxon>Tylenchina</taxon>
        <taxon>Tylenchomorpha</taxon>
        <taxon>Sphaerularioidea</taxon>
        <taxon>Anguinidae</taxon>
        <taxon>Anguininae</taxon>
        <taxon>Ditylenchus</taxon>
    </lineage>
</organism>
<keyword evidence="2" id="KW-1185">Reference proteome</keyword>
<gene>
    <name evidence="1" type="ORF">DdX_15733</name>
</gene>
<evidence type="ECO:0000313" key="1">
    <source>
        <dbReference type="EMBL" id="KAI1702049.1"/>
    </source>
</evidence>
<sequence length="680" mass="78970">MDNGTMVETFKFLNYYQLAKKSLVSKRYRDLIQTHRHKLALLFSCIDGEPVLIKVFDKLRLHEEFNEWLIRNGYSKQTPIEGQVAEYDRRVYELRANVDYNGSTNILHACAELNHKHWPLFQHFVRLLMDPFIYVRRIELTQNGVLNLLAGAFNQKLKFNLEGDGQKFINWSKNRARCGEILTEDGITSNHDQELLELLLTGAFNQDSNRLQCKKLEFNLEDNVQKFIGWVKDHVLCDTITIGMRSRITNEKVVANYKEELLDFLMTGAQCTSAFIIYYDIPTRMVVEFIEKFMRLKSSDKCQVVEYIRNNCTHSIGKVLKRDFAGFIVKEAAQGFGSTERVFDILNIGTMDNGTMVEAFKFLNYYQLAKNSLVSKRFWNLILTHRHSLELLYVDSISMSKFHTSSSFITLFDKELLPEAYNEWVIRNGYSKQIPIEDQVGEQNALNDRTVYQLNADYNGSTNVLHAVTKLNHKHWPLFQHFVRLLLDPFVHISFLEVTPQNDVLNLLAGAFDPARSRLQCKTLKLNLNGNVQKFIGWIKGHVLCDTIIIDNCSRSNYEEELLDLMMTGAHCTSEISIDYCISSYVVVDFAKKFMDLKSTDEYQVVESVRDDVMRRSENVLKRDYAEFIVKEEMDQDDGSTERVFEFVNSDVRKKLQITENIVGIGDKTYNSFVIMVKNL</sequence>
<dbReference type="EMBL" id="JAKKPZ010000106">
    <property type="protein sequence ID" value="KAI1702049.1"/>
    <property type="molecule type" value="Genomic_DNA"/>
</dbReference>